<geneLocation type="plasmid" evidence="16 17">
    <name>pSA1</name>
</geneLocation>
<dbReference type="GO" id="GO:0009279">
    <property type="term" value="C:cell outer membrane"/>
    <property type="evidence" value="ECO:0007669"/>
    <property type="project" value="UniProtKB-SubCell"/>
</dbReference>
<evidence type="ECO:0000256" key="3">
    <source>
        <dbReference type="ARBA" id="ARBA00022452"/>
    </source>
</evidence>
<dbReference type="InterPro" id="IPR036942">
    <property type="entry name" value="Beta-barrel_TonB_sf"/>
</dbReference>
<name>A0A1D8AC50_9SPHN</name>
<dbReference type="SUPFAM" id="SSF56935">
    <property type="entry name" value="Porins"/>
    <property type="match status" value="1"/>
</dbReference>
<protein>
    <submittedName>
        <fullName evidence="16">TonB-dependent receptor</fullName>
    </submittedName>
</protein>
<dbReference type="PROSITE" id="PS52016">
    <property type="entry name" value="TONB_DEPENDENT_REC_3"/>
    <property type="match status" value="1"/>
</dbReference>
<evidence type="ECO:0000256" key="9">
    <source>
        <dbReference type="ARBA" id="ARBA00023136"/>
    </source>
</evidence>
<dbReference type="InterPro" id="IPR000531">
    <property type="entry name" value="Beta-barrel_TonB"/>
</dbReference>
<keyword evidence="3 11" id="KW-1134">Transmembrane beta strand</keyword>
<organism evidence="16 17">
    <name type="scientific">Novosphingobium resinovorum</name>
    <dbReference type="NCBI Taxonomy" id="158500"/>
    <lineage>
        <taxon>Bacteria</taxon>
        <taxon>Pseudomonadati</taxon>
        <taxon>Pseudomonadota</taxon>
        <taxon>Alphaproteobacteria</taxon>
        <taxon>Sphingomonadales</taxon>
        <taxon>Sphingomonadaceae</taxon>
        <taxon>Novosphingobium</taxon>
    </lineage>
</organism>
<keyword evidence="5 11" id="KW-0812">Transmembrane</keyword>
<dbReference type="SMART" id="SM00965">
    <property type="entry name" value="STN"/>
    <property type="match status" value="1"/>
</dbReference>
<dbReference type="Pfam" id="PF07660">
    <property type="entry name" value="STN"/>
    <property type="match status" value="1"/>
</dbReference>
<evidence type="ECO:0000259" key="15">
    <source>
        <dbReference type="SMART" id="SM00965"/>
    </source>
</evidence>
<evidence type="ECO:0000256" key="8">
    <source>
        <dbReference type="ARBA" id="ARBA00023077"/>
    </source>
</evidence>
<evidence type="ECO:0000256" key="2">
    <source>
        <dbReference type="ARBA" id="ARBA00022448"/>
    </source>
</evidence>
<feature type="region of interest" description="Disordered" evidence="13">
    <location>
        <begin position="106"/>
        <end position="130"/>
    </location>
</feature>
<dbReference type="PANTHER" id="PTHR32552:SF81">
    <property type="entry name" value="TONB-DEPENDENT OUTER MEMBRANE RECEPTOR"/>
    <property type="match status" value="1"/>
</dbReference>
<evidence type="ECO:0000256" key="6">
    <source>
        <dbReference type="ARBA" id="ARBA00023004"/>
    </source>
</evidence>
<proteinExistence type="inferred from homology"/>
<dbReference type="EMBL" id="CP017076">
    <property type="protein sequence ID" value="AOR79625.1"/>
    <property type="molecule type" value="Genomic_DNA"/>
</dbReference>
<reference evidence="17" key="1">
    <citation type="journal article" date="2017" name="J. Biotechnol.">
        <title>Complete genome sequence of Novosphingobium resinovorum SA1, a versatile xenobiotic-degrading bacterium capable of utilizing sulfanilic acid.</title>
        <authorList>
            <person name="Hegedus B."/>
            <person name="Kos P.B."/>
            <person name="Balint B."/>
            <person name="Maroti G."/>
            <person name="Gan H.M."/>
            <person name="Perei K."/>
            <person name="Rakhely G."/>
        </authorList>
    </citation>
    <scope>NUCLEOTIDE SEQUENCE [LARGE SCALE GENOMIC DNA]</scope>
    <source>
        <strain evidence="17">SA1</strain>
    </source>
</reference>
<dbReference type="Pfam" id="PF07715">
    <property type="entry name" value="Plug"/>
    <property type="match status" value="1"/>
</dbReference>
<sequence length="791" mass="84605">MVGRLRGRRWARASLATAVALALPVSAQARPAQQFSVPAGRLSDALIVLSEQAGISIAIGDSRLDTLRTRGIRGRYDTEQALAVLLAGSGYGFVFVDARTVKLVRQAPAPRKSTPRPPRPSPPAEGSGPDIVVTATKQRLGLLDYPASISVVAPERTELARAGGKGTGFILGKLPQLSSTNLGPGRNKVFIRGIADSSFNGSSQATISQYLGETRLIYSAPDPDLALYDIARVEVLEGPQGTLYGAGTLGGIIRLVPNAPDLQSDTFDVSAGVRLTQDGAPGGDGAVTGNLVLARGKLALRAVAYETVDGGYIDDVERGLRDINRNKTTGFRAGLRWQPDMAWTVDLSVLSQDIASRDGQYTLRGEPDLTRRSAIAQPFDNDYRLADLTVRRDWGAVQLVSSTGYADHTIDSTFDATPGDAASPTEFTEEITVHLLSHETRLSGSWGGSGTWLAGFGVVHNDDRVVRSMGTPGSPDLLTSLSNTTLDLAGFGEVGVPITKTLVLTAGGRLSYVRQTSQFIGQMASEDFEPVRTQKRFLPSAAISWTARPGLLAYGRFQQGYRPGGLQVTGSSNSQSAERFGADRIRTLEAGVRFGMEKDARLSGSLAVSLAQWRDVQADLVGLDGLPYIANIGSGRVKNVAFSLAWRAQDHLSFEAAGFLNSSDLSKPAAAFADATDRDLPNIADEGWRVAAKYDRELSWARITLDAAVRYVGHSKLAIRAPFALGQGRYYDVSTGARLGFGKWGLALDLDNLLNTRANTFAFGNPFSVADGLQQTPMRPRSIRIGFDASF</sequence>
<keyword evidence="16" id="KW-0675">Receptor</keyword>
<dbReference type="Pfam" id="PF00593">
    <property type="entry name" value="TonB_dep_Rec_b-barrel"/>
    <property type="match status" value="1"/>
</dbReference>
<comment type="similarity">
    <text evidence="11 12">Belongs to the TonB-dependent receptor family.</text>
</comment>
<dbReference type="Proteomes" id="UP000094626">
    <property type="component" value="Plasmid pSA1"/>
</dbReference>
<dbReference type="KEGG" id="nre:BES08_22795"/>
<dbReference type="PANTHER" id="PTHR32552">
    <property type="entry name" value="FERRICHROME IRON RECEPTOR-RELATED"/>
    <property type="match status" value="1"/>
</dbReference>
<evidence type="ECO:0000256" key="13">
    <source>
        <dbReference type="SAM" id="MobiDB-lite"/>
    </source>
</evidence>
<keyword evidence="4" id="KW-0410">Iron transport</keyword>
<feature type="chain" id="PRO_5009104873" evidence="14">
    <location>
        <begin position="30"/>
        <end position="791"/>
    </location>
</feature>
<comment type="subcellular location">
    <subcellularLocation>
        <location evidence="1 11">Cell outer membrane</location>
        <topology evidence="1 11">Multi-pass membrane protein</topology>
    </subcellularLocation>
</comment>
<evidence type="ECO:0000256" key="4">
    <source>
        <dbReference type="ARBA" id="ARBA00022496"/>
    </source>
</evidence>
<evidence type="ECO:0000256" key="11">
    <source>
        <dbReference type="PROSITE-ProRule" id="PRU01360"/>
    </source>
</evidence>
<dbReference type="GO" id="GO:0006826">
    <property type="term" value="P:iron ion transport"/>
    <property type="evidence" value="ECO:0007669"/>
    <property type="project" value="UniProtKB-KW"/>
</dbReference>
<dbReference type="InterPro" id="IPR011662">
    <property type="entry name" value="Secretin/TonB_short_N"/>
</dbReference>
<gene>
    <name evidence="16" type="ORF">BES08_22795</name>
</gene>
<evidence type="ECO:0000256" key="10">
    <source>
        <dbReference type="ARBA" id="ARBA00023237"/>
    </source>
</evidence>
<feature type="signal peptide" evidence="14">
    <location>
        <begin position="1"/>
        <end position="29"/>
    </location>
</feature>
<keyword evidence="14" id="KW-0732">Signal</keyword>
<keyword evidence="16" id="KW-0614">Plasmid</keyword>
<dbReference type="InterPro" id="IPR012910">
    <property type="entry name" value="Plug_dom"/>
</dbReference>
<evidence type="ECO:0000313" key="16">
    <source>
        <dbReference type="EMBL" id="AOR79625.1"/>
    </source>
</evidence>
<feature type="domain" description="Secretin/TonB short N-terminal" evidence="15">
    <location>
        <begin position="55"/>
        <end position="106"/>
    </location>
</feature>
<keyword evidence="6" id="KW-0408">Iron</keyword>
<keyword evidence="10 11" id="KW-0998">Cell outer membrane</keyword>
<keyword evidence="8 12" id="KW-0798">TonB box</keyword>
<evidence type="ECO:0000256" key="7">
    <source>
        <dbReference type="ARBA" id="ARBA00023065"/>
    </source>
</evidence>
<evidence type="ECO:0000256" key="12">
    <source>
        <dbReference type="RuleBase" id="RU003357"/>
    </source>
</evidence>
<dbReference type="RefSeq" id="WP_069709468.1">
    <property type="nucleotide sequence ID" value="NZ_CP017076.1"/>
</dbReference>
<keyword evidence="2 11" id="KW-0813">Transport</keyword>
<accession>A0A1D8AC50</accession>
<dbReference type="InterPro" id="IPR039426">
    <property type="entry name" value="TonB-dep_rcpt-like"/>
</dbReference>
<evidence type="ECO:0000256" key="5">
    <source>
        <dbReference type="ARBA" id="ARBA00022692"/>
    </source>
</evidence>
<evidence type="ECO:0000256" key="14">
    <source>
        <dbReference type="SAM" id="SignalP"/>
    </source>
</evidence>
<keyword evidence="7" id="KW-0406">Ion transport</keyword>
<dbReference type="Gene3D" id="2.40.170.20">
    <property type="entry name" value="TonB-dependent receptor, beta-barrel domain"/>
    <property type="match status" value="1"/>
</dbReference>
<keyword evidence="17" id="KW-1185">Reference proteome</keyword>
<evidence type="ECO:0000313" key="17">
    <source>
        <dbReference type="Proteomes" id="UP000094626"/>
    </source>
</evidence>
<evidence type="ECO:0000256" key="1">
    <source>
        <dbReference type="ARBA" id="ARBA00004571"/>
    </source>
</evidence>
<keyword evidence="9 11" id="KW-0472">Membrane</keyword>
<dbReference type="Gene3D" id="3.55.50.30">
    <property type="match status" value="1"/>
</dbReference>
<dbReference type="AlphaFoldDB" id="A0A1D8AC50"/>